<accession>A0A517NLP4</accession>
<reference evidence="2 3" key="1">
    <citation type="submission" date="2019-02" db="EMBL/GenBank/DDBJ databases">
        <title>Deep-cultivation of Planctomycetes and their phenomic and genomic characterization uncovers novel biology.</title>
        <authorList>
            <person name="Wiegand S."/>
            <person name="Jogler M."/>
            <person name="Boedeker C."/>
            <person name="Pinto D."/>
            <person name="Vollmers J."/>
            <person name="Rivas-Marin E."/>
            <person name="Kohn T."/>
            <person name="Peeters S.H."/>
            <person name="Heuer A."/>
            <person name="Rast P."/>
            <person name="Oberbeckmann S."/>
            <person name="Bunk B."/>
            <person name="Jeske O."/>
            <person name="Meyerdierks A."/>
            <person name="Storesund J.E."/>
            <person name="Kallscheuer N."/>
            <person name="Luecker S."/>
            <person name="Lage O.M."/>
            <person name="Pohl T."/>
            <person name="Merkel B.J."/>
            <person name="Hornburger P."/>
            <person name="Mueller R.-W."/>
            <person name="Bruemmer F."/>
            <person name="Labrenz M."/>
            <person name="Spormann A.M."/>
            <person name="Op den Camp H."/>
            <person name="Overmann J."/>
            <person name="Amann R."/>
            <person name="Jetten M.S.M."/>
            <person name="Mascher T."/>
            <person name="Medema M.H."/>
            <person name="Devos D.P."/>
            <person name="Kaster A.-K."/>
            <person name="Ovreas L."/>
            <person name="Rohde M."/>
            <person name="Galperin M.Y."/>
            <person name="Jogler C."/>
        </authorList>
    </citation>
    <scope>NUCLEOTIDE SEQUENCE [LARGE SCALE GENOMIC DNA]</scope>
    <source>
        <strain evidence="2 3">K22_7</strain>
    </source>
</reference>
<dbReference type="RefSeq" id="WP_145176899.1">
    <property type="nucleotide sequence ID" value="NZ_CP036525.1"/>
</dbReference>
<dbReference type="Gene3D" id="2.40.50.870">
    <property type="entry name" value="Protein of unknown function (DUF3299)"/>
    <property type="match status" value="1"/>
</dbReference>
<dbReference type="AlphaFoldDB" id="A0A517NLP4"/>
<feature type="transmembrane region" description="Helical" evidence="1">
    <location>
        <begin position="21"/>
        <end position="41"/>
    </location>
</feature>
<organism evidence="2 3">
    <name type="scientific">Rubripirellula lacrimiformis</name>
    <dbReference type="NCBI Taxonomy" id="1930273"/>
    <lineage>
        <taxon>Bacteria</taxon>
        <taxon>Pseudomonadati</taxon>
        <taxon>Planctomycetota</taxon>
        <taxon>Planctomycetia</taxon>
        <taxon>Pirellulales</taxon>
        <taxon>Pirellulaceae</taxon>
        <taxon>Rubripirellula</taxon>
    </lineage>
</organism>
<dbReference type="KEGG" id="rlc:K227x_64840"/>
<evidence type="ECO:0000256" key="1">
    <source>
        <dbReference type="SAM" id="Phobius"/>
    </source>
</evidence>
<feature type="transmembrane region" description="Helical" evidence="1">
    <location>
        <begin position="77"/>
        <end position="101"/>
    </location>
</feature>
<keyword evidence="1" id="KW-0812">Transmembrane</keyword>
<gene>
    <name evidence="2" type="ORF">K227x_64840</name>
</gene>
<keyword evidence="3" id="KW-1185">Reference proteome</keyword>
<evidence type="ECO:0008006" key="4">
    <source>
        <dbReference type="Google" id="ProtNLM"/>
    </source>
</evidence>
<keyword evidence="1" id="KW-0472">Membrane</keyword>
<evidence type="ECO:0000313" key="3">
    <source>
        <dbReference type="Proteomes" id="UP000318538"/>
    </source>
</evidence>
<protein>
    <recommendedName>
        <fullName evidence="4">DUF4190 domain-containing protein</fullName>
    </recommendedName>
</protein>
<dbReference type="EMBL" id="CP036525">
    <property type="protein sequence ID" value="QDT08054.1"/>
    <property type="molecule type" value="Genomic_DNA"/>
</dbReference>
<sequence length="226" mass="24180">MSAEIQMSSVVDQTSSYPYRAVSRSAIVSIILFVMALPGLLSAFVPMLGLSVIGIGAALVSLRSISRFPDEFGGKGLAVAGLSLNLVLLLGGISMHTYIYLTEVPDGYTRVQFYDLQQADGGPDQPTEAATTIHGQDIFLKGYIHPSSGSGLLKHFILVPDLGTCCFGGQPKSSDMIEITLSGGQTTKAGLTKKKLAGKFLVTPAPQQVTDFDNNIFYRMKVDQVR</sequence>
<keyword evidence="1" id="KW-1133">Transmembrane helix</keyword>
<evidence type="ECO:0000313" key="2">
    <source>
        <dbReference type="EMBL" id="QDT08054.1"/>
    </source>
</evidence>
<dbReference type="OrthoDB" id="279013at2"/>
<dbReference type="Pfam" id="PF11736">
    <property type="entry name" value="DUF3299"/>
    <property type="match status" value="1"/>
</dbReference>
<dbReference type="Proteomes" id="UP000318538">
    <property type="component" value="Chromosome"/>
</dbReference>
<feature type="transmembrane region" description="Helical" evidence="1">
    <location>
        <begin position="47"/>
        <end position="65"/>
    </location>
</feature>
<proteinExistence type="predicted"/>
<name>A0A517NLP4_9BACT</name>
<dbReference type="InterPro" id="IPR021727">
    <property type="entry name" value="DUF3299"/>
</dbReference>